<comment type="caution">
    <text evidence="2">The sequence shown here is derived from an EMBL/GenBank/DDBJ whole genome shotgun (WGS) entry which is preliminary data.</text>
</comment>
<accession>A0ABT6ZSQ8</accession>
<name>A0ABT6ZSQ8_9ACTN</name>
<dbReference type="RefSeq" id="WP_274042408.1">
    <property type="nucleotide sequence ID" value="NZ_JANCPR020000007.1"/>
</dbReference>
<evidence type="ECO:0000313" key="2">
    <source>
        <dbReference type="EMBL" id="MDJ1132098.1"/>
    </source>
</evidence>
<feature type="compositionally biased region" description="Low complexity" evidence="1">
    <location>
        <begin position="353"/>
        <end position="374"/>
    </location>
</feature>
<organism evidence="2 3">
    <name type="scientific">Streptomyces iconiensis</name>
    <dbReference type="NCBI Taxonomy" id="1384038"/>
    <lineage>
        <taxon>Bacteria</taxon>
        <taxon>Bacillati</taxon>
        <taxon>Actinomycetota</taxon>
        <taxon>Actinomycetes</taxon>
        <taxon>Kitasatosporales</taxon>
        <taxon>Streptomycetaceae</taxon>
        <taxon>Streptomyces</taxon>
    </lineage>
</organism>
<proteinExistence type="predicted"/>
<evidence type="ECO:0000313" key="3">
    <source>
        <dbReference type="Proteomes" id="UP001214441"/>
    </source>
</evidence>
<evidence type="ECO:0000256" key="1">
    <source>
        <dbReference type="SAM" id="MobiDB-lite"/>
    </source>
</evidence>
<dbReference type="Proteomes" id="UP001214441">
    <property type="component" value="Unassembled WGS sequence"/>
</dbReference>
<protein>
    <submittedName>
        <fullName evidence="2">Uncharacterized protein</fullName>
    </submittedName>
</protein>
<feature type="region of interest" description="Disordered" evidence="1">
    <location>
        <begin position="353"/>
        <end position="404"/>
    </location>
</feature>
<sequence length="404" mass="44654">MPKTKHSSPIVPDTVWLGHGRQLGPEPELEIRRNLIALQAAGVIDGYLDLAPPEAASSAVGGMHDPFGHEDGAPTPAASLRRVFEARWRVADEVTVRAQLSTYDAERRKRGEVVTWVLAAEAEQPWDQDWPSPATMFWPDTDRAGWNHDVVPGPRLGITHRLPEDDKEMRRLLKDCARDSWNIHVVIHEAMTPDEQGRRPLASFLPPSLRHRVVEHRASPEQVQIVNWALKDLHVNVPRGGAVVLPTLPQGPYYDADRFVVRNLFLGSSEPTELIWRIAAFAALPQAMPAEAEQAVRFLRQRWHLLTPEEELARARGIVDQYAEALAAMTESRDLYRKEAELARSELAAAGGAAAMLRSPADPADPADPMAPKDPAAPPADSPTGTLSQVLGRFRGAAKRPPRP</sequence>
<gene>
    <name evidence="2" type="ORF">NMN56_009070</name>
</gene>
<keyword evidence="3" id="KW-1185">Reference proteome</keyword>
<dbReference type="EMBL" id="JANCPR020000007">
    <property type="protein sequence ID" value="MDJ1132098.1"/>
    <property type="molecule type" value="Genomic_DNA"/>
</dbReference>
<reference evidence="2 3" key="1">
    <citation type="submission" date="2023-05" db="EMBL/GenBank/DDBJ databases">
        <title>Streptantibioticus silvisoli sp. nov., acidotolerant actinomycetes 1 from pine litter.</title>
        <authorList>
            <person name="Swiecimska M."/>
            <person name="Golinska P."/>
            <person name="Sangal V."/>
            <person name="Wachnowicz B."/>
            <person name="Goodfellow M."/>
        </authorList>
    </citation>
    <scope>NUCLEOTIDE SEQUENCE [LARGE SCALE GENOMIC DNA]</scope>
    <source>
        <strain evidence="2 3">DSM 42109</strain>
    </source>
</reference>